<gene>
    <name evidence="2" type="ORF">GcM1_227043</name>
</gene>
<protein>
    <submittedName>
        <fullName evidence="2">Uncharacterized protein</fullName>
    </submittedName>
</protein>
<dbReference type="EMBL" id="MCBS01022741">
    <property type="protein sequence ID" value="RKF76410.1"/>
    <property type="molecule type" value="Genomic_DNA"/>
</dbReference>
<feature type="compositionally biased region" description="Polar residues" evidence="1">
    <location>
        <begin position="730"/>
        <end position="744"/>
    </location>
</feature>
<accession>A0A420IPC0</accession>
<organism evidence="2 3">
    <name type="scientific">Golovinomyces cichoracearum</name>
    <dbReference type="NCBI Taxonomy" id="62708"/>
    <lineage>
        <taxon>Eukaryota</taxon>
        <taxon>Fungi</taxon>
        <taxon>Dikarya</taxon>
        <taxon>Ascomycota</taxon>
        <taxon>Pezizomycotina</taxon>
        <taxon>Leotiomycetes</taxon>
        <taxon>Erysiphales</taxon>
        <taxon>Erysiphaceae</taxon>
        <taxon>Golovinomyces</taxon>
    </lineage>
</organism>
<feature type="region of interest" description="Disordered" evidence="1">
    <location>
        <begin position="281"/>
        <end position="300"/>
    </location>
</feature>
<feature type="compositionally biased region" description="Polar residues" evidence="1">
    <location>
        <begin position="241"/>
        <end position="250"/>
    </location>
</feature>
<comment type="caution">
    <text evidence="2">The sequence shown here is derived from an EMBL/GenBank/DDBJ whole genome shotgun (WGS) entry which is preliminary data.</text>
</comment>
<feature type="region of interest" description="Disordered" evidence="1">
    <location>
        <begin position="655"/>
        <end position="744"/>
    </location>
</feature>
<evidence type="ECO:0000313" key="3">
    <source>
        <dbReference type="Proteomes" id="UP000285326"/>
    </source>
</evidence>
<dbReference type="AlphaFoldDB" id="A0A420IPC0"/>
<evidence type="ECO:0000313" key="2">
    <source>
        <dbReference type="EMBL" id="RKF76410.1"/>
    </source>
</evidence>
<feature type="compositionally biased region" description="Polar residues" evidence="1">
    <location>
        <begin position="704"/>
        <end position="715"/>
    </location>
</feature>
<evidence type="ECO:0000256" key="1">
    <source>
        <dbReference type="SAM" id="MobiDB-lite"/>
    </source>
</evidence>
<dbReference type="CDD" id="cd00303">
    <property type="entry name" value="retropepsin_like"/>
    <property type="match status" value="1"/>
</dbReference>
<feature type="compositionally biased region" description="Polar residues" evidence="1">
    <location>
        <begin position="284"/>
        <end position="296"/>
    </location>
</feature>
<feature type="region of interest" description="Disordered" evidence="1">
    <location>
        <begin position="375"/>
        <end position="394"/>
    </location>
</feature>
<proteinExistence type="predicted"/>
<dbReference type="Proteomes" id="UP000285326">
    <property type="component" value="Unassembled WGS sequence"/>
</dbReference>
<feature type="compositionally biased region" description="Acidic residues" evidence="1">
    <location>
        <begin position="672"/>
        <end position="684"/>
    </location>
</feature>
<name>A0A420IPC0_9PEZI</name>
<sequence>MAERKDIFWDVAGAKRPSLSVLPIINVTPFSGRDQDAGRWIAVSENKVKARRPSEISDLERDVFTDQFVRQIELVVAPESEPQQQKTHRGVASSVNKFVIEMIEDRFVLGNYDEELNKRVVDRGVASSKSLHQALEDIQGCQITMSDQARQNEMWQQMQKAKAFDLIQENPAEVNAVVNDFAQFNIDSVRAGNFRRPYAVAGVTSALPGRIIPTEADSTQESYQRLSLPVPSSFQRHKNEQQYSNNSSGYQGPPQRDSWRSRGENYSKYQNHVRNIEEFEGQRQVPSSHQNRSVDSTHPLVNGSMPFKRACWDCGNGPTGTGPFHYTPECPGPMLMQWEQDILQSKSRENISKPTASQVISNRVSSSWQAYGENTLHQTGEPSDSSEQSEASRVNASGNAVDCFTVEYLLDEPATVYPAGGIEKGDTWFKEDDPVASEVLLTAHVNEILARKRPQASTTAQTEFKKLIIGEIEKRKKGNPEVAHVSLRKRQDKGVNFRKQNLKERVNKVLETSSQAHDKIESCESIQPHQYKSFRIPVQIEAIKNGEKHRVELKIGFTHADQGVDFCLILSSLAKALAKALGIVHKILLVPMRFGTADGGTTMAKHFASIQIGVAEIWRRVDVLILPQVKNETNSLLLGLPWLYQNLKGKKESILDPFQESSDSDTSTTESGESESECSEEDEKDILQETKSQGTIPGKDTVTDKTSPQCANSESLLKKDTSSARRKPLSHSNSDSTSNIQDISITSKRATGMAEKANDLFERVMKGVVFKPDWRMRSEPPRKDDWRRLRQKEKHDLRVWQRWNYSSRSLVMIYDHIHAKE</sequence>
<reference evidence="2 3" key="1">
    <citation type="journal article" date="2018" name="BMC Genomics">
        <title>Comparative genome analyses reveal sequence features reflecting distinct modes of host-adaptation between dicot and monocot powdery mildew.</title>
        <authorList>
            <person name="Wu Y."/>
            <person name="Ma X."/>
            <person name="Pan Z."/>
            <person name="Kale S.D."/>
            <person name="Song Y."/>
            <person name="King H."/>
            <person name="Zhang Q."/>
            <person name="Presley C."/>
            <person name="Deng X."/>
            <person name="Wei C.I."/>
            <person name="Xiao S."/>
        </authorList>
    </citation>
    <scope>NUCLEOTIDE SEQUENCE [LARGE SCALE GENOMIC DNA]</scope>
    <source>
        <strain evidence="2">UMSG1</strain>
    </source>
</reference>
<feature type="region of interest" description="Disordered" evidence="1">
    <location>
        <begin position="215"/>
        <end position="262"/>
    </location>
</feature>
<feature type="compositionally biased region" description="Low complexity" evidence="1">
    <location>
        <begin position="660"/>
        <end position="671"/>
    </location>
</feature>
<feature type="compositionally biased region" description="Polar residues" evidence="1">
    <location>
        <begin position="216"/>
        <end position="234"/>
    </location>
</feature>